<dbReference type="CDD" id="cd00118">
    <property type="entry name" value="LysM"/>
    <property type="match status" value="1"/>
</dbReference>
<evidence type="ECO:0000313" key="3">
    <source>
        <dbReference type="EMBL" id="GAA4732764.1"/>
    </source>
</evidence>
<evidence type="ECO:0000313" key="4">
    <source>
        <dbReference type="Proteomes" id="UP001499882"/>
    </source>
</evidence>
<evidence type="ECO:0000256" key="1">
    <source>
        <dbReference type="SAM" id="Phobius"/>
    </source>
</evidence>
<protein>
    <submittedName>
        <fullName evidence="3">LysM peptidoglycan-binding domain-containing protein</fullName>
    </submittedName>
</protein>
<dbReference type="Proteomes" id="UP001499882">
    <property type="component" value="Unassembled WGS sequence"/>
</dbReference>
<gene>
    <name evidence="3" type="ORF">GCM10023350_15270</name>
</gene>
<name>A0ABP8YQM9_9ACTN</name>
<dbReference type="Pfam" id="PF01476">
    <property type="entry name" value="LysM"/>
    <property type="match status" value="1"/>
</dbReference>
<reference evidence="4" key="1">
    <citation type="journal article" date="2019" name="Int. J. Syst. Evol. Microbiol.">
        <title>The Global Catalogue of Microorganisms (GCM) 10K type strain sequencing project: providing services to taxonomists for standard genome sequencing and annotation.</title>
        <authorList>
            <consortium name="The Broad Institute Genomics Platform"/>
            <consortium name="The Broad Institute Genome Sequencing Center for Infectious Disease"/>
            <person name="Wu L."/>
            <person name="Ma J."/>
        </authorList>
    </citation>
    <scope>NUCLEOTIDE SEQUENCE [LARGE SCALE GENOMIC DNA]</scope>
    <source>
        <strain evidence="4">JCM 18532</strain>
    </source>
</reference>
<dbReference type="RefSeq" id="WP_345526136.1">
    <property type="nucleotide sequence ID" value="NZ_BAABKN010000009.1"/>
</dbReference>
<accession>A0ABP8YQM9</accession>
<organism evidence="3 4">
    <name type="scientific">Nocardioides endophyticus</name>
    <dbReference type="NCBI Taxonomy" id="1353775"/>
    <lineage>
        <taxon>Bacteria</taxon>
        <taxon>Bacillati</taxon>
        <taxon>Actinomycetota</taxon>
        <taxon>Actinomycetes</taxon>
        <taxon>Propionibacteriales</taxon>
        <taxon>Nocardioidaceae</taxon>
        <taxon>Nocardioides</taxon>
    </lineage>
</organism>
<comment type="caution">
    <text evidence="3">The sequence shown here is derived from an EMBL/GenBank/DDBJ whole genome shotgun (WGS) entry which is preliminary data.</text>
</comment>
<dbReference type="InterPro" id="IPR018392">
    <property type="entry name" value="LysM"/>
</dbReference>
<dbReference type="PROSITE" id="PS51782">
    <property type="entry name" value="LYSM"/>
    <property type="match status" value="1"/>
</dbReference>
<dbReference type="InterPro" id="IPR036779">
    <property type="entry name" value="LysM_dom_sf"/>
</dbReference>
<feature type="domain" description="LysM" evidence="2">
    <location>
        <begin position="144"/>
        <end position="201"/>
    </location>
</feature>
<dbReference type="Gene3D" id="3.10.350.10">
    <property type="entry name" value="LysM domain"/>
    <property type="match status" value="1"/>
</dbReference>
<keyword evidence="4" id="KW-1185">Reference proteome</keyword>
<sequence length="203" mass="21010">MISSPQVPLARCLAVLVVATAGCALLVAWLLPATREPGAATFDAALVRLCAGLALLATGWLWLSTVVTVLCALRGRGRYAAGVPASLRRAVLAACGVALASGLGMAGPAHATPGRLHEDRVADPVVLVGLPLPDRATALPADLSTVVVAPGDTLWAIAARSLGPDASTSEIDVRWRRLYDLNRAVIGPDPDLIRPAQRLEVLP</sequence>
<feature type="transmembrane region" description="Helical" evidence="1">
    <location>
        <begin position="12"/>
        <end position="31"/>
    </location>
</feature>
<dbReference type="EMBL" id="BAABKN010000009">
    <property type="protein sequence ID" value="GAA4732764.1"/>
    <property type="molecule type" value="Genomic_DNA"/>
</dbReference>
<keyword evidence="1" id="KW-0812">Transmembrane</keyword>
<proteinExistence type="predicted"/>
<feature type="transmembrane region" description="Helical" evidence="1">
    <location>
        <begin position="51"/>
        <end position="73"/>
    </location>
</feature>
<evidence type="ECO:0000259" key="2">
    <source>
        <dbReference type="PROSITE" id="PS51782"/>
    </source>
</evidence>
<keyword evidence="1" id="KW-1133">Transmembrane helix</keyword>
<keyword evidence="1" id="KW-0472">Membrane</keyword>